<dbReference type="KEGG" id="pfj:MYCFIDRAFT_197895"/>
<dbReference type="PANTHER" id="PTHR35340">
    <property type="entry name" value="PQQ ENZYME REPEAT PROTEIN-RELATED"/>
    <property type="match status" value="1"/>
</dbReference>
<sequence length="490" mass="55558">MLEVSLYMNERQQMGCLLVAEQIQRPDLQAPKWNISIYDREKLAPGYWFMSPYEHIDQKSPGKGWIGPHIYDDEGELIWSGAELFGHMSAMDFKVSSFRDTKVLSMIRPEVREAVLLDDAFRIVEDVPIDGLNMHDLNFIDDGKHALVITRGVVNASEELSRVTGLENGKCEANFHGILELDTATWEPVWNWTSYDHIGFDDTSFKYGPATDRCKHEWDFLHANAVDKCPDGDILLSARHTDTIYKISKETGSIVWRLGGRKNDFDASNVNFSRQHDVRCRSQNETHTGITLMDNAKGEDPKRPTSAYSRGLHISLNTVKMTADIISHYDHPDQGYTNRRGSYQLLPNNNVFMGYYKFPFVGRPLDPPDVLSHAFTRTDDSTMMNVYVSWNGATEVATWNLYRTDATGHAEATSLIASKTRTGFETTISYDGYAKFVLIEALDKNGNLLENGRSQILTNLPAQNMLTSEVVAEELWLQQIGDGVHIWLSE</sequence>
<dbReference type="AlphaFoldDB" id="M2YTJ4"/>
<evidence type="ECO:0000313" key="1">
    <source>
        <dbReference type="EMBL" id="EME81075.1"/>
    </source>
</evidence>
<dbReference type="STRING" id="383855.M2YTJ4"/>
<evidence type="ECO:0000313" key="2">
    <source>
        <dbReference type="Proteomes" id="UP000016932"/>
    </source>
</evidence>
<dbReference type="SUPFAM" id="SSF50998">
    <property type="entry name" value="Quinoprotein alcohol dehydrogenase-like"/>
    <property type="match status" value="1"/>
</dbReference>
<gene>
    <name evidence="1" type="ORF">MYCFIDRAFT_197895</name>
</gene>
<dbReference type="InterPro" id="IPR053143">
    <property type="entry name" value="Arylsulfate_ST"/>
</dbReference>
<dbReference type="eggNOG" id="ENOG502SI58">
    <property type="taxonomic scope" value="Eukaryota"/>
</dbReference>
<dbReference type="EMBL" id="KB446560">
    <property type="protein sequence ID" value="EME81075.1"/>
    <property type="molecule type" value="Genomic_DNA"/>
</dbReference>
<keyword evidence="2" id="KW-1185">Reference proteome</keyword>
<dbReference type="GeneID" id="19335684"/>
<organism evidence="1 2">
    <name type="scientific">Pseudocercospora fijiensis (strain CIRAD86)</name>
    <name type="common">Black leaf streak disease fungus</name>
    <name type="synonym">Mycosphaerella fijiensis</name>
    <dbReference type="NCBI Taxonomy" id="383855"/>
    <lineage>
        <taxon>Eukaryota</taxon>
        <taxon>Fungi</taxon>
        <taxon>Dikarya</taxon>
        <taxon>Ascomycota</taxon>
        <taxon>Pezizomycotina</taxon>
        <taxon>Dothideomycetes</taxon>
        <taxon>Dothideomycetidae</taxon>
        <taxon>Mycosphaerellales</taxon>
        <taxon>Mycosphaerellaceae</taxon>
        <taxon>Pseudocercospora</taxon>
    </lineage>
</organism>
<dbReference type="Proteomes" id="UP000016932">
    <property type="component" value="Unassembled WGS sequence"/>
</dbReference>
<dbReference type="InterPro" id="IPR039535">
    <property type="entry name" value="ASST-like"/>
</dbReference>
<dbReference type="RefSeq" id="XP_007928368.1">
    <property type="nucleotide sequence ID" value="XM_007930177.1"/>
</dbReference>
<name>M2YTJ4_PSEFD</name>
<dbReference type="OrthoDB" id="5427350at2759"/>
<dbReference type="Pfam" id="PF14269">
    <property type="entry name" value="Arylsulfotran_2"/>
    <property type="match status" value="1"/>
</dbReference>
<dbReference type="VEuPathDB" id="FungiDB:MYCFIDRAFT_197895"/>
<dbReference type="PANTHER" id="PTHR35340:SF8">
    <property type="entry name" value="ASST-DOMAIN-CONTAINING PROTEIN"/>
    <property type="match status" value="1"/>
</dbReference>
<protein>
    <recommendedName>
        <fullName evidence="3">ASST-domain-containing protein</fullName>
    </recommendedName>
</protein>
<dbReference type="InterPro" id="IPR011047">
    <property type="entry name" value="Quinoprotein_ADH-like_sf"/>
</dbReference>
<evidence type="ECO:0008006" key="3">
    <source>
        <dbReference type="Google" id="ProtNLM"/>
    </source>
</evidence>
<accession>M2YTJ4</accession>
<proteinExistence type="predicted"/>
<reference evidence="1 2" key="1">
    <citation type="journal article" date="2012" name="PLoS Pathog.">
        <title>Diverse lifestyles and strategies of plant pathogenesis encoded in the genomes of eighteen Dothideomycetes fungi.</title>
        <authorList>
            <person name="Ohm R.A."/>
            <person name="Feau N."/>
            <person name="Henrissat B."/>
            <person name="Schoch C.L."/>
            <person name="Horwitz B.A."/>
            <person name="Barry K.W."/>
            <person name="Condon B.J."/>
            <person name="Copeland A.C."/>
            <person name="Dhillon B."/>
            <person name="Glaser F."/>
            <person name="Hesse C.N."/>
            <person name="Kosti I."/>
            <person name="LaButti K."/>
            <person name="Lindquist E.A."/>
            <person name="Lucas S."/>
            <person name="Salamov A.A."/>
            <person name="Bradshaw R.E."/>
            <person name="Ciuffetti L."/>
            <person name="Hamelin R.C."/>
            <person name="Kema G.H.J."/>
            <person name="Lawrence C."/>
            <person name="Scott J.A."/>
            <person name="Spatafora J.W."/>
            <person name="Turgeon B.G."/>
            <person name="de Wit P.J.G.M."/>
            <person name="Zhong S."/>
            <person name="Goodwin S.B."/>
            <person name="Grigoriev I.V."/>
        </authorList>
    </citation>
    <scope>NUCLEOTIDE SEQUENCE [LARGE SCALE GENOMIC DNA]</scope>
    <source>
        <strain evidence="1 2">CIRAD86</strain>
    </source>
</reference>
<dbReference type="HOGENOM" id="CLU_018249_1_1_1"/>